<evidence type="ECO:0000313" key="2">
    <source>
        <dbReference type="Proteomes" id="UP001269819"/>
    </source>
</evidence>
<keyword evidence="2" id="KW-1185">Reference proteome</keyword>
<name>A0ABU3VZW5_9GAMM</name>
<organism evidence="1 2">
    <name type="scientific">Marinobacter xestospongiae</name>
    <dbReference type="NCBI Taxonomy" id="994319"/>
    <lineage>
        <taxon>Bacteria</taxon>
        <taxon>Pseudomonadati</taxon>
        <taxon>Pseudomonadota</taxon>
        <taxon>Gammaproteobacteria</taxon>
        <taxon>Pseudomonadales</taxon>
        <taxon>Marinobacteraceae</taxon>
        <taxon>Marinobacter</taxon>
    </lineage>
</organism>
<dbReference type="Proteomes" id="UP001269819">
    <property type="component" value="Unassembled WGS sequence"/>
</dbReference>
<sequence length="284" mass="31086">MGLIVPLSLQAQTVVPAFPLATIEAETDIVSPAHLVLLSRVREVNDRIRSESLARVPVNGEGQLLKIAEDSNREDARAYYFNQLKKLNAQILYQCEGRSCGRSSVWANRIFRQSILYGRDANQDYLVAAVQEGASIHLVLVYTVTRGNLTDYVWVEQLRLGEGADVPGLDLLSERVRGPIVVPWQGGITYRFEWDSTDRRQVTDWASGADSAVVITAHSSLADGETLEASMARASEALEAMSSLLQKSGISREQQVPIVVGPAVSMPTPDRSGDRIEVVVISAP</sequence>
<gene>
    <name evidence="1" type="ORF">RYS15_13980</name>
</gene>
<accession>A0ABU3VZW5</accession>
<dbReference type="EMBL" id="JAWIIJ010000009">
    <property type="protein sequence ID" value="MDV2079794.1"/>
    <property type="molecule type" value="Genomic_DNA"/>
</dbReference>
<proteinExistence type="predicted"/>
<dbReference type="InterPro" id="IPR032608">
    <property type="entry name" value="DUF4892"/>
</dbReference>
<protein>
    <submittedName>
        <fullName evidence="1">DUF4892 domain-containing protein</fullName>
    </submittedName>
</protein>
<reference evidence="1 2" key="1">
    <citation type="submission" date="2023-10" db="EMBL/GenBank/DDBJ databases">
        <title>Characteristics and mechanism of a salt-tolerant marine origin heterotrophic nitrifying- aerobic denitrifying bacteria Marinobacter xestospongiae HN1.</title>
        <authorList>
            <person name="Qi R."/>
        </authorList>
    </citation>
    <scope>NUCLEOTIDE SEQUENCE [LARGE SCALE GENOMIC DNA]</scope>
    <source>
        <strain evidence="1 2">HN1</strain>
    </source>
</reference>
<evidence type="ECO:0000313" key="1">
    <source>
        <dbReference type="EMBL" id="MDV2079794.1"/>
    </source>
</evidence>
<comment type="caution">
    <text evidence="1">The sequence shown here is derived from an EMBL/GenBank/DDBJ whole genome shotgun (WGS) entry which is preliminary data.</text>
</comment>
<dbReference type="Pfam" id="PF16234">
    <property type="entry name" value="DUF4892"/>
    <property type="match status" value="1"/>
</dbReference>
<dbReference type="RefSeq" id="WP_316974287.1">
    <property type="nucleotide sequence ID" value="NZ_JAWIIJ010000009.1"/>
</dbReference>